<organism evidence="1 2">
    <name type="scientific">Candidatus Gottesmanbacteria bacterium GW2011_GWA2_47_9</name>
    <dbReference type="NCBI Taxonomy" id="1618445"/>
    <lineage>
        <taxon>Bacteria</taxon>
        <taxon>Candidatus Gottesmaniibacteriota</taxon>
    </lineage>
</organism>
<sequence length="196" mass="22265">MKIFLDVGAHIGETLEVVLDKKYGFDKIYCFEPATVCCDIIKAKFQDPRVVVCEYGLWNSGCIMPLYNPGDMGASVFKDKPNRHHTGSLNVKLVSTSNWFSQHLNFNDQVFVKINCEGSECVILDDLIDSGQYKKINVLMVDFDVRKIPSQKHLAEEMKAKLSKLDIPKIFYAEDFNFGKGAHKIFTDNWLDLSNG</sequence>
<dbReference type="SUPFAM" id="SSF53335">
    <property type="entry name" value="S-adenosyl-L-methionine-dependent methyltransferases"/>
    <property type="match status" value="1"/>
</dbReference>
<dbReference type="EMBL" id="LCOY01000013">
    <property type="protein sequence ID" value="KKU88120.1"/>
    <property type="molecule type" value="Genomic_DNA"/>
</dbReference>
<name>A0A0G1X128_9BACT</name>
<accession>A0A0G1X128</accession>
<gene>
    <name evidence="1" type="ORF">UY16_C0013G0030</name>
</gene>
<dbReference type="Proteomes" id="UP000034739">
    <property type="component" value="Unassembled WGS sequence"/>
</dbReference>
<comment type="caution">
    <text evidence="1">The sequence shown here is derived from an EMBL/GenBank/DDBJ whole genome shotgun (WGS) entry which is preliminary data.</text>
</comment>
<dbReference type="AlphaFoldDB" id="A0A0G1X128"/>
<dbReference type="Gene3D" id="3.40.50.150">
    <property type="entry name" value="Vaccinia Virus protein VP39"/>
    <property type="match status" value="1"/>
</dbReference>
<dbReference type="InterPro" id="IPR029063">
    <property type="entry name" value="SAM-dependent_MTases_sf"/>
</dbReference>
<protein>
    <recommendedName>
        <fullName evidence="3">Methyltransferase FkbM domain-containing protein</fullName>
    </recommendedName>
</protein>
<reference evidence="1 2" key="1">
    <citation type="journal article" date="2015" name="Nature">
        <title>rRNA introns, odd ribosomes, and small enigmatic genomes across a large radiation of phyla.</title>
        <authorList>
            <person name="Brown C.T."/>
            <person name="Hug L.A."/>
            <person name="Thomas B.C."/>
            <person name="Sharon I."/>
            <person name="Castelle C.J."/>
            <person name="Singh A."/>
            <person name="Wilkins M.J."/>
            <person name="Williams K.H."/>
            <person name="Banfield J.F."/>
        </authorList>
    </citation>
    <scope>NUCLEOTIDE SEQUENCE [LARGE SCALE GENOMIC DNA]</scope>
</reference>
<evidence type="ECO:0008006" key="3">
    <source>
        <dbReference type="Google" id="ProtNLM"/>
    </source>
</evidence>
<dbReference type="InterPro" id="IPR006342">
    <property type="entry name" value="FkbM_mtfrase"/>
</dbReference>
<evidence type="ECO:0000313" key="1">
    <source>
        <dbReference type="EMBL" id="KKU88120.1"/>
    </source>
</evidence>
<proteinExistence type="predicted"/>
<dbReference type="NCBIfam" id="TIGR01444">
    <property type="entry name" value="fkbM_fam"/>
    <property type="match status" value="1"/>
</dbReference>
<evidence type="ECO:0000313" key="2">
    <source>
        <dbReference type="Proteomes" id="UP000034739"/>
    </source>
</evidence>